<feature type="chain" id="PRO_5046653680" description="Ricin B lectin domain-containing protein" evidence="2">
    <location>
        <begin position="18"/>
        <end position="272"/>
    </location>
</feature>
<evidence type="ECO:0008006" key="5">
    <source>
        <dbReference type="Google" id="ProtNLM"/>
    </source>
</evidence>
<organism evidence="3 4">
    <name type="scientific">Astathelohania contejeani</name>
    <dbReference type="NCBI Taxonomy" id="164912"/>
    <lineage>
        <taxon>Eukaryota</taxon>
        <taxon>Fungi</taxon>
        <taxon>Fungi incertae sedis</taxon>
        <taxon>Microsporidia</taxon>
        <taxon>Astathelohaniidae</taxon>
        <taxon>Astathelohania</taxon>
    </lineage>
</organism>
<dbReference type="EMBL" id="SBIQ01000406">
    <property type="protein sequence ID" value="KAF7677998.1"/>
    <property type="molecule type" value="Genomic_DNA"/>
</dbReference>
<protein>
    <recommendedName>
        <fullName evidence="5">Ricin B lectin domain-containing protein</fullName>
    </recommendedName>
</protein>
<evidence type="ECO:0000313" key="4">
    <source>
        <dbReference type="Proteomes" id="UP001516464"/>
    </source>
</evidence>
<feature type="compositionally biased region" description="Low complexity" evidence="1">
    <location>
        <begin position="183"/>
        <end position="201"/>
    </location>
</feature>
<reference evidence="3 4" key="1">
    <citation type="submission" date="2019-01" db="EMBL/GenBank/DDBJ databases">
        <title>Genomes sequencing and comparative genomics of infectious freshwater microsporidia, Cucumispora dikerogammari and Thelohania contejeani.</title>
        <authorList>
            <person name="Cormier A."/>
            <person name="Giraud I."/>
            <person name="Wattier R."/>
            <person name="Teixeira M."/>
            <person name="Grandjean F."/>
            <person name="Rigaud T."/>
            <person name="Cordaux R."/>
        </authorList>
    </citation>
    <scope>NUCLEOTIDE SEQUENCE [LARGE SCALE GENOMIC DNA]</scope>
    <source>
        <strain evidence="3">T1</strain>
        <tissue evidence="3">Spores</tissue>
    </source>
</reference>
<feature type="compositionally biased region" description="Basic residues" evidence="1">
    <location>
        <begin position="226"/>
        <end position="242"/>
    </location>
</feature>
<proteinExistence type="predicted"/>
<evidence type="ECO:0000256" key="1">
    <source>
        <dbReference type="SAM" id="MobiDB-lite"/>
    </source>
</evidence>
<evidence type="ECO:0000313" key="3">
    <source>
        <dbReference type="EMBL" id="KAF7677998.1"/>
    </source>
</evidence>
<gene>
    <name evidence="3" type="ORF">TCON_2618</name>
</gene>
<dbReference type="Proteomes" id="UP001516464">
    <property type="component" value="Unassembled WGS sequence"/>
</dbReference>
<comment type="caution">
    <text evidence="3">The sequence shown here is derived from an EMBL/GenBank/DDBJ whole genome shotgun (WGS) entry which is preliminary data.</text>
</comment>
<feature type="compositionally biased region" description="Acidic residues" evidence="1">
    <location>
        <begin position="251"/>
        <end position="260"/>
    </location>
</feature>
<keyword evidence="4" id="KW-1185">Reference proteome</keyword>
<evidence type="ECO:0000256" key="2">
    <source>
        <dbReference type="SAM" id="SignalP"/>
    </source>
</evidence>
<feature type="region of interest" description="Disordered" evidence="1">
    <location>
        <begin position="174"/>
        <end position="201"/>
    </location>
</feature>
<keyword evidence="2" id="KW-0732">Signal</keyword>
<sequence length="272" mass="31323">MVLKLSIFIHLIYILSSDKELQFFLNQDIKIFFSVFENYHLSKKIGENNTNGEFCGMYRHLNPNEFGFDDRARISPNGNGYEITIGGDRICTENKRIEKCKEGGKSIWNIERRGFGYTISQDDKCITQASHEVLSMKKCTDSEDQLFDFKRIIETKKCTNDSCNKNDSLQNRNEDDIKIKCPSSSDNSESSSSEESSFSDVSEVIKKHVPTHLPRKILIIKPKSKETRKHASGHIKKKHSNYKAKENSINTDDEISSGEDDFESFFNNLKYK</sequence>
<name>A0ABQ7HVH6_9MICR</name>
<feature type="signal peptide" evidence="2">
    <location>
        <begin position="1"/>
        <end position="17"/>
    </location>
</feature>
<accession>A0ABQ7HVH6</accession>
<feature type="region of interest" description="Disordered" evidence="1">
    <location>
        <begin position="224"/>
        <end position="260"/>
    </location>
</feature>